<dbReference type="EMBL" id="CP099584">
    <property type="protein sequence ID" value="USS44197.1"/>
    <property type="molecule type" value="Genomic_DNA"/>
</dbReference>
<dbReference type="SMART" id="SM00422">
    <property type="entry name" value="HTH_MERR"/>
    <property type="match status" value="1"/>
</dbReference>
<keyword evidence="8" id="KW-0010">Activator</keyword>
<evidence type="ECO:0000256" key="3">
    <source>
        <dbReference type="ARBA" id="ARBA00022491"/>
    </source>
</evidence>
<keyword evidence="2" id="KW-0475">Mercuric resistance</keyword>
<keyword evidence="4" id="KW-0479">Metal-binding</keyword>
<keyword evidence="6" id="KW-0805">Transcription regulation</keyword>
<dbReference type="PRINTS" id="PR00040">
    <property type="entry name" value="HTHMERR"/>
</dbReference>
<dbReference type="InterPro" id="IPR047057">
    <property type="entry name" value="MerR_fam"/>
</dbReference>
<dbReference type="InterPro" id="IPR011794">
    <property type="entry name" value="MerR"/>
</dbReference>
<dbReference type="Proteomes" id="UP001056386">
    <property type="component" value="Plasmid unnamed1"/>
</dbReference>
<keyword evidence="15" id="KW-1185">Reference proteome</keyword>
<dbReference type="RefSeq" id="WP_012732763.1">
    <property type="nucleotide sequence ID" value="NZ_CP021076.1"/>
</dbReference>
<dbReference type="Pfam" id="PF09278">
    <property type="entry name" value="MerR-DNA-bind"/>
    <property type="match status" value="1"/>
</dbReference>
<organism evidence="12 14">
    <name type="scientific">Burkholderia glumae</name>
    <name type="common">Pseudomonas glumae</name>
    <dbReference type="NCBI Taxonomy" id="337"/>
    <lineage>
        <taxon>Bacteria</taxon>
        <taxon>Pseudomonadati</taxon>
        <taxon>Pseudomonadota</taxon>
        <taxon>Betaproteobacteria</taxon>
        <taxon>Burkholderiales</taxon>
        <taxon>Burkholderiaceae</taxon>
        <taxon>Burkholderia</taxon>
    </lineage>
</organism>
<keyword evidence="5" id="KW-0476">Mercury</keyword>
<evidence type="ECO:0000256" key="6">
    <source>
        <dbReference type="ARBA" id="ARBA00023015"/>
    </source>
</evidence>
<evidence type="ECO:0000256" key="9">
    <source>
        <dbReference type="ARBA" id="ARBA00023163"/>
    </source>
</evidence>
<dbReference type="GeneID" id="45698731"/>
<dbReference type="Gene3D" id="1.10.1660.10">
    <property type="match status" value="1"/>
</dbReference>
<dbReference type="GO" id="GO:0046689">
    <property type="term" value="P:response to mercury ion"/>
    <property type="evidence" value="ECO:0007669"/>
    <property type="project" value="UniProtKB-KW"/>
</dbReference>
<evidence type="ECO:0000313" key="13">
    <source>
        <dbReference type="EMBL" id="USS44197.1"/>
    </source>
</evidence>
<evidence type="ECO:0000313" key="15">
    <source>
        <dbReference type="Proteomes" id="UP001056386"/>
    </source>
</evidence>
<dbReference type="CDD" id="cd04783">
    <property type="entry name" value="HTH_MerR1"/>
    <property type="match status" value="1"/>
</dbReference>
<dbReference type="Pfam" id="PF00376">
    <property type="entry name" value="MerR"/>
    <property type="match status" value="1"/>
</dbReference>
<comment type="function">
    <text evidence="10">Mediates the mercuric-dependent induction of mercury resistance operon. In the absence of mercury MerR represses transcription by binding tightly to the mer operator region; when mercury is present the dimeric complex binds a single ion and becomes a potent transcriptional activator, while remaining bound to the mer site.</text>
</comment>
<feature type="domain" description="HTH merR-type" evidence="11">
    <location>
        <begin position="8"/>
        <end position="77"/>
    </location>
</feature>
<dbReference type="NCBIfam" id="TIGR02051">
    <property type="entry name" value="MerR"/>
    <property type="match status" value="1"/>
</dbReference>
<evidence type="ECO:0000313" key="14">
    <source>
        <dbReference type="Proteomes" id="UP000594892"/>
    </source>
</evidence>
<keyword evidence="7" id="KW-0238">DNA-binding</keyword>
<dbReference type="GO" id="GO:0003700">
    <property type="term" value="F:DNA-binding transcription factor activity"/>
    <property type="evidence" value="ECO:0007669"/>
    <property type="project" value="InterPro"/>
</dbReference>
<dbReference type="PANTHER" id="PTHR30204">
    <property type="entry name" value="REDOX-CYCLING DRUG-SENSING TRANSCRIPTIONAL ACTIVATOR SOXR"/>
    <property type="match status" value="1"/>
</dbReference>
<keyword evidence="12" id="KW-0614">Plasmid</keyword>
<reference evidence="13" key="2">
    <citation type="submission" date="2022-06" db="EMBL/GenBank/DDBJ databases">
        <title>Draft genome sequence of Burkholderia glumae strain GR20004 isolated from rice panicle showing bacterial panicle blight.</title>
        <authorList>
            <person name="Choi S.Y."/>
            <person name="Lee Y.H."/>
        </authorList>
    </citation>
    <scope>NUCLEOTIDE SEQUENCE</scope>
    <source>
        <strain evidence="13">GR20004</strain>
        <plasmid evidence="13">unnamed1</plasmid>
    </source>
</reference>
<protein>
    <recommendedName>
        <fullName evidence="1">Mercuric resistance operon regulatory protein</fullName>
    </recommendedName>
</protein>
<dbReference type="GO" id="GO:0045340">
    <property type="term" value="F:mercury ion binding"/>
    <property type="evidence" value="ECO:0007669"/>
    <property type="project" value="InterPro"/>
</dbReference>
<accession>A0AAP9Y4V5</accession>
<evidence type="ECO:0000256" key="8">
    <source>
        <dbReference type="ARBA" id="ARBA00023159"/>
    </source>
</evidence>
<evidence type="ECO:0000256" key="1">
    <source>
        <dbReference type="ARBA" id="ARBA00017146"/>
    </source>
</evidence>
<dbReference type="EMBL" id="CP065602">
    <property type="protein sequence ID" value="QPQ94677.1"/>
    <property type="molecule type" value="Genomic_DNA"/>
</dbReference>
<keyword evidence="3" id="KW-0678">Repressor</keyword>
<dbReference type="InterPro" id="IPR009061">
    <property type="entry name" value="DNA-bd_dom_put_sf"/>
</dbReference>
<dbReference type="SUPFAM" id="SSF46955">
    <property type="entry name" value="Putative DNA-binding domain"/>
    <property type="match status" value="1"/>
</dbReference>
<evidence type="ECO:0000313" key="12">
    <source>
        <dbReference type="EMBL" id="QPQ94677.1"/>
    </source>
</evidence>
<dbReference type="PANTHER" id="PTHR30204:SF69">
    <property type="entry name" value="MERR-FAMILY TRANSCRIPTIONAL REGULATOR"/>
    <property type="match status" value="1"/>
</dbReference>
<dbReference type="Proteomes" id="UP000594892">
    <property type="component" value="Plasmid unnamed1"/>
</dbReference>
<gene>
    <name evidence="12" type="primary">merR</name>
    <name evidence="12" type="ORF">I6H06_29130</name>
    <name evidence="13" type="ORF">NFI99_13005</name>
</gene>
<dbReference type="InterPro" id="IPR015358">
    <property type="entry name" value="Tscrpt_reg_MerR_DNA-bd"/>
</dbReference>
<name>A0AAP9Y4V5_BURGL</name>
<dbReference type="PROSITE" id="PS00552">
    <property type="entry name" value="HTH_MERR_1"/>
    <property type="match status" value="1"/>
</dbReference>
<sequence>MTNEETGNLTIGGFAKAAGVNVETIRFYQQRGLLRTPGRPLGGIRRYGESDVARMRFVKAAQRLGFSLDEVGQLLRLDDGTHCGEAAELAARHLVDVRAKLDDLARIEAALSHLVSECRTRRGNVSCPLIAALHDR</sequence>
<evidence type="ECO:0000259" key="11">
    <source>
        <dbReference type="PROSITE" id="PS50937"/>
    </source>
</evidence>
<evidence type="ECO:0000256" key="10">
    <source>
        <dbReference type="ARBA" id="ARBA00024874"/>
    </source>
</evidence>
<dbReference type="PROSITE" id="PS50937">
    <property type="entry name" value="HTH_MERR_2"/>
    <property type="match status" value="1"/>
</dbReference>
<dbReference type="AlphaFoldDB" id="A0AAP9Y4V5"/>
<dbReference type="InterPro" id="IPR000551">
    <property type="entry name" value="MerR-type_HTH_dom"/>
</dbReference>
<evidence type="ECO:0000256" key="5">
    <source>
        <dbReference type="ARBA" id="ARBA00022914"/>
    </source>
</evidence>
<reference evidence="12 14" key="1">
    <citation type="submission" date="2020-12" db="EMBL/GenBank/DDBJ databases">
        <title>FDA dAtabase for Regulatory Grade micrObial Sequences (FDA-ARGOS): Supporting development and validation of Infectious Disease Dx tests.</title>
        <authorList>
            <person name="Minogue T."/>
            <person name="Wolcott M."/>
            <person name="Wasieloski L."/>
            <person name="Aguilar W."/>
            <person name="Moore D."/>
            <person name="Jaissle J."/>
            <person name="Tallon L."/>
            <person name="Sadzewicz L."/>
            <person name="Zhao X."/>
            <person name="Boylan J."/>
            <person name="Ott S."/>
            <person name="Bowen H."/>
            <person name="Vavikolanu K."/>
            <person name="Mehta A."/>
            <person name="Aluvathingal J."/>
            <person name="Nadendla S."/>
            <person name="Yan Y."/>
            <person name="Sichtig H."/>
        </authorList>
    </citation>
    <scope>NUCLEOTIDE SEQUENCE [LARGE SCALE GENOMIC DNA]</scope>
    <source>
        <strain evidence="12 14">FDAARGOS_949</strain>
        <plasmid evidence="12 14">unnamed1</plasmid>
    </source>
</reference>
<geneLocation type="plasmid" evidence="14 15">
    <name>unnamed1</name>
</geneLocation>
<evidence type="ECO:0000256" key="2">
    <source>
        <dbReference type="ARBA" id="ARBA00022466"/>
    </source>
</evidence>
<evidence type="ECO:0000256" key="4">
    <source>
        <dbReference type="ARBA" id="ARBA00022723"/>
    </source>
</evidence>
<evidence type="ECO:0000256" key="7">
    <source>
        <dbReference type="ARBA" id="ARBA00023125"/>
    </source>
</evidence>
<dbReference type="GO" id="GO:0003677">
    <property type="term" value="F:DNA binding"/>
    <property type="evidence" value="ECO:0007669"/>
    <property type="project" value="UniProtKB-KW"/>
</dbReference>
<keyword evidence="9" id="KW-0804">Transcription</keyword>
<proteinExistence type="predicted"/>